<dbReference type="Pfam" id="PF02209">
    <property type="entry name" value="VHP"/>
    <property type="match status" value="1"/>
</dbReference>
<dbReference type="CDD" id="cd11292">
    <property type="entry name" value="gelsolin_S3_like"/>
    <property type="match status" value="1"/>
</dbReference>
<dbReference type="SUPFAM" id="SSF55753">
    <property type="entry name" value="Actin depolymerizing proteins"/>
    <property type="match status" value="6"/>
</dbReference>
<feature type="domain" description="HP" evidence="10">
    <location>
        <begin position="917"/>
        <end position="982"/>
    </location>
</feature>
<comment type="similarity">
    <text evidence="2">Belongs to the villin/gelsolin family.</text>
</comment>
<dbReference type="Pfam" id="PF00626">
    <property type="entry name" value="Gelsolin"/>
    <property type="match status" value="4"/>
</dbReference>
<dbReference type="InterPro" id="IPR003128">
    <property type="entry name" value="Villin_headpiece"/>
</dbReference>
<sequence>MTFCMRDLDQALQGAGQKSGIEIWRIESFKPVPVPKESHGKFFTGDSYIVLKTTASRNGSVHHDIHYWLGKDSSQDEAGAVAVMTVELDSALGGRAVQYREVQGHETEKFLSYFKPCIIPQEGGVASGFNHVTPEEYQTRLYICKGKHVVRVKEVPFARSTLNHEDVFILDTESKIFQFNGTKSSIQERAKALEVVQYIKDTYHDGKCDIAAVEDGRMMADAEAGEFWGLFGGFAPLPKKPAANDDATAESDGIKLFSVEKGKTEPVEAESLEKELLDTNICYILDCGLEMFVWKGRNTSIDQRKNTSEAAEEFFRSSERPKLNLVSVMEGYETVMFRSKFDSWPASSTIAEPQQGRGKVAALLQRQGVNVQGLVKTSSSSSKDEPKPYIDGTGNLQVWRINNEEKILLEAAEQTKFYSGDCYIFQYSYPGEDREEHLVGTWFGKQSVEEDRASAISMASKMVESMKFMPAQARIYEGKEPIQFFVIMQSFITFKGGLSDAYKKYIAENEIPDTTYDEKGVALFRVQGSGPEDMQAIQIEAVSTGLNSSHCYILHGDSTVFTWCGNLTSSDDQELMERMLDLIKPNEPTKAHKEGSESEQFWELLGGKTEYPSQKIKKDGESDSHLFSCTFSNEDLKVGYGFHFYMACSCDDLKLWVTEIFNFTQDDLMTEDIFILNCHTEIFVWVGQQVDPKKKPQVLAIGEKFIKHDFLLENLASETPIYIVTEGNEPPFFTRFFTWDSSKSGMHGNSFQRKLAILTNKGKPLLDKPKRRVPVYSSRSAVPDKSQPRSRSMTFSPDRARVRGRSPAFNALAANFENLNIRNQSTPPPMVSPMVRKLYPKSLAPDLSKIAPKSAAIAARTALFENSPPTSQEAPTSPSSSEATNQAEAPEPTSETKDEEAMSSIHEDSKEDEAEEESNLPTFPYELLKTDSEDPASDIDLTRREAYLTSSDFKEKFEMTKNEFYKLPKWKQNKLKMSVSLF</sequence>
<dbReference type="SMART" id="SM00262">
    <property type="entry name" value="GEL"/>
    <property type="match status" value="6"/>
</dbReference>
<dbReference type="Proteomes" id="UP000029121">
    <property type="component" value="Unassembled WGS sequence"/>
</dbReference>
<evidence type="ECO:0000256" key="4">
    <source>
        <dbReference type="ARBA" id="ARBA00022490"/>
    </source>
</evidence>
<keyword evidence="6" id="KW-0106">Calcium</keyword>
<dbReference type="SMART" id="SM00153">
    <property type="entry name" value="VHP"/>
    <property type="match status" value="1"/>
</dbReference>
<feature type="compositionally biased region" description="Polar residues" evidence="9">
    <location>
        <begin position="867"/>
        <end position="887"/>
    </location>
</feature>
<dbReference type="PANTHER" id="PTHR11977:SF103">
    <property type="entry name" value="VILLIN-5"/>
    <property type="match status" value="1"/>
</dbReference>
<keyword evidence="7" id="KW-0009">Actin-binding</keyword>
<dbReference type="InterPro" id="IPR007123">
    <property type="entry name" value="Gelsolin-like_dom"/>
</dbReference>
<keyword evidence="4" id="KW-0963">Cytoplasm</keyword>
<dbReference type="CDD" id="cd11289">
    <property type="entry name" value="gelsolin_S2_like"/>
    <property type="match status" value="1"/>
</dbReference>
<dbReference type="eggNOG" id="KOG0443">
    <property type="taxonomic scope" value="Eukaryota"/>
</dbReference>
<dbReference type="InterPro" id="IPR036886">
    <property type="entry name" value="Villin_headpiece_dom_sf"/>
</dbReference>
<dbReference type="CDD" id="cd11290">
    <property type="entry name" value="gelsolin_S1_like"/>
    <property type="match status" value="1"/>
</dbReference>
<evidence type="ECO:0000256" key="2">
    <source>
        <dbReference type="ARBA" id="ARBA00008418"/>
    </source>
</evidence>
<dbReference type="FunFam" id="3.40.20.10:FF:000033">
    <property type="entry name" value="Villin-4"/>
    <property type="match status" value="1"/>
</dbReference>
<dbReference type="CDD" id="cd11288">
    <property type="entry name" value="gelsolin_S5_like"/>
    <property type="match status" value="1"/>
</dbReference>
<dbReference type="GO" id="GO:0005856">
    <property type="term" value="C:cytoskeleton"/>
    <property type="evidence" value="ECO:0007669"/>
    <property type="project" value="UniProtKB-SubCell"/>
</dbReference>
<organism evidence="11 12">
    <name type="scientific">Capsella rubella</name>
    <dbReference type="NCBI Taxonomy" id="81985"/>
    <lineage>
        <taxon>Eukaryota</taxon>
        <taxon>Viridiplantae</taxon>
        <taxon>Streptophyta</taxon>
        <taxon>Embryophyta</taxon>
        <taxon>Tracheophyta</taxon>
        <taxon>Spermatophyta</taxon>
        <taxon>Magnoliopsida</taxon>
        <taxon>eudicotyledons</taxon>
        <taxon>Gunneridae</taxon>
        <taxon>Pentapetalae</taxon>
        <taxon>rosids</taxon>
        <taxon>malvids</taxon>
        <taxon>Brassicales</taxon>
        <taxon>Brassicaceae</taxon>
        <taxon>Camelineae</taxon>
        <taxon>Capsella</taxon>
    </lineage>
</organism>
<feature type="compositionally biased region" description="Basic and acidic residues" evidence="9">
    <location>
        <begin position="894"/>
        <end position="909"/>
    </location>
</feature>
<dbReference type="Gene3D" id="1.10.950.10">
    <property type="entry name" value="Villin headpiece domain"/>
    <property type="match status" value="1"/>
</dbReference>
<evidence type="ECO:0000256" key="3">
    <source>
        <dbReference type="ARBA" id="ARBA00022467"/>
    </source>
</evidence>
<gene>
    <name evidence="11" type="ORF">CARUB_v10028500mg</name>
</gene>
<name>R0GS10_9BRAS</name>
<dbReference type="InterPro" id="IPR007122">
    <property type="entry name" value="Villin/Gelsolin"/>
</dbReference>
<keyword evidence="12" id="KW-1185">Reference proteome</keyword>
<proteinExistence type="inferred from homology"/>
<feature type="region of interest" description="Disordered" evidence="9">
    <location>
        <begin position="866"/>
        <end position="938"/>
    </location>
</feature>
<comment type="subcellular location">
    <subcellularLocation>
        <location evidence="1">Cytoplasm</location>
        <location evidence="1">Cytoskeleton</location>
    </subcellularLocation>
</comment>
<dbReference type="PROSITE" id="PS51089">
    <property type="entry name" value="HP"/>
    <property type="match status" value="1"/>
</dbReference>
<dbReference type="SUPFAM" id="SSF47050">
    <property type="entry name" value="VHP, Villin headpiece domain"/>
    <property type="match status" value="1"/>
</dbReference>
<evidence type="ECO:0000256" key="6">
    <source>
        <dbReference type="ARBA" id="ARBA00022837"/>
    </source>
</evidence>
<dbReference type="PANTHER" id="PTHR11977">
    <property type="entry name" value="VILLIN"/>
    <property type="match status" value="1"/>
</dbReference>
<dbReference type="PRINTS" id="PR00597">
    <property type="entry name" value="GELSOLIN"/>
</dbReference>
<dbReference type="GO" id="GO:0051693">
    <property type="term" value="P:actin filament capping"/>
    <property type="evidence" value="ECO:0007669"/>
    <property type="project" value="UniProtKB-KW"/>
</dbReference>
<evidence type="ECO:0000259" key="10">
    <source>
        <dbReference type="PROSITE" id="PS51089"/>
    </source>
</evidence>
<dbReference type="STRING" id="81985.R0GS10"/>
<protein>
    <recommendedName>
        <fullName evidence="10">HP domain-containing protein</fullName>
    </recommendedName>
</protein>
<dbReference type="FunFam" id="3.40.20.10:FF:000028">
    <property type="entry name" value="Villin-like 1"/>
    <property type="match status" value="1"/>
</dbReference>
<dbReference type="CDD" id="cd11293">
    <property type="entry name" value="gelsolin_S4_like"/>
    <property type="match status" value="1"/>
</dbReference>
<evidence type="ECO:0000313" key="11">
    <source>
        <dbReference type="EMBL" id="EOA15125.1"/>
    </source>
</evidence>
<dbReference type="GO" id="GO:0007015">
    <property type="term" value="P:actin filament organization"/>
    <property type="evidence" value="ECO:0007669"/>
    <property type="project" value="UniProtKB-ARBA"/>
</dbReference>
<evidence type="ECO:0000256" key="1">
    <source>
        <dbReference type="ARBA" id="ARBA00004245"/>
    </source>
</evidence>
<dbReference type="GO" id="GO:0051015">
    <property type="term" value="F:actin filament binding"/>
    <property type="evidence" value="ECO:0007669"/>
    <property type="project" value="InterPro"/>
</dbReference>
<keyword evidence="5" id="KW-0677">Repeat</keyword>
<keyword evidence="3" id="KW-0117">Actin capping</keyword>
<dbReference type="InterPro" id="IPR029006">
    <property type="entry name" value="ADF-H/Gelsolin-like_dom_sf"/>
</dbReference>
<reference evidence="12" key="1">
    <citation type="journal article" date="2013" name="Nat. Genet.">
        <title>The Capsella rubella genome and the genomic consequences of rapid mating system evolution.</title>
        <authorList>
            <person name="Slotte T."/>
            <person name="Hazzouri K.M."/>
            <person name="Agren J.A."/>
            <person name="Koenig D."/>
            <person name="Maumus F."/>
            <person name="Guo Y.L."/>
            <person name="Steige K."/>
            <person name="Platts A.E."/>
            <person name="Escobar J.S."/>
            <person name="Newman L.K."/>
            <person name="Wang W."/>
            <person name="Mandakova T."/>
            <person name="Vello E."/>
            <person name="Smith L.M."/>
            <person name="Henz S.R."/>
            <person name="Steffen J."/>
            <person name="Takuno S."/>
            <person name="Brandvain Y."/>
            <person name="Coop G."/>
            <person name="Andolfatto P."/>
            <person name="Hu T.T."/>
            <person name="Blanchette M."/>
            <person name="Clark R.M."/>
            <person name="Quesneville H."/>
            <person name="Nordborg M."/>
            <person name="Gaut B.S."/>
            <person name="Lysak M.A."/>
            <person name="Jenkins J."/>
            <person name="Grimwood J."/>
            <person name="Chapman J."/>
            <person name="Prochnik S."/>
            <person name="Shu S."/>
            <person name="Rokhsar D."/>
            <person name="Schmutz J."/>
            <person name="Weigel D."/>
            <person name="Wright S.I."/>
        </authorList>
    </citation>
    <scope>NUCLEOTIDE SEQUENCE [LARGE SCALE GENOMIC DNA]</scope>
    <source>
        <strain evidence="12">cv. Monte Gargano</strain>
    </source>
</reference>
<dbReference type="Gene3D" id="3.40.20.10">
    <property type="entry name" value="Severin"/>
    <property type="match status" value="6"/>
</dbReference>
<accession>R0GS10</accession>
<dbReference type="AlphaFoldDB" id="R0GS10"/>
<evidence type="ECO:0000256" key="9">
    <source>
        <dbReference type="SAM" id="MobiDB-lite"/>
    </source>
</evidence>
<dbReference type="EMBL" id="KB870812">
    <property type="protein sequence ID" value="EOA15125.1"/>
    <property type="molecule type" value="Genomic_DNA"/>
</dbReference>
<evidence type="ECO:0000256" key="8">
    <source>
        <dbReference type="ARBA" id="ARBA00023212"/>
    </source>
</evidence>
<evidence type="ECO:0000256" key="7">
    <source>
        <dbReference type="ARBA" id="ARBA00023203"/>
    </source>
</evidence>
<dbReference type="GO" id="GO:0051014">
    <property type="term" value="P:actin filament severing"/>
    <property type="evidence" value="ECO:0007669"/>
    <property type="project" value="UniProtKB-ARBA"/>
</dbReference>
<evidence type="ECO:0000256" key="5">
    <source>
        <dbReference type="ARBA" id="ARBA00022737"/>
    </source>
</evidence>
<dbReference type="CDD" id="cd11291">
    <property type="entry name" value="gelsolin_S6_like"/>
    <property type="match status" value="1"/>
</dbReference>
<dbReference type="FunFam" id="3.40.20.10:FF:000002">
    <property type="entry name" value="Gelsolin"/>
    <property type="match status" value="1"/>
</dbReference>
<keyword evidence="8" id="KW-0206">Cytoskeleton</keyword>
<dbReference type="FunFam" id="3.40.20.10:FF:000001">
    <property type="entry name" value="Gelsolin"/>
    <property type="match status" value="1"/>
</dbReference>
<evidence type="ECO:0000313" key="12">
    <source>
        <dbReference type="Proteomes" id="UP000029121"/>
    </source>
</evidence>
<feature type="region of interest" description="Disordered" evidence="9">
    <location>
        <begin position="775"/>
        <end position="801"/>
    </location>
</feature>